<dbReference type="Pfam" id="PF05512">
    <property type="entry name" value="AWPM-19"/>
    <property type="match status" value="1"/>
</dbReference>
<feature type="transmembrane region" description="Helical" evidence="1">
    <location>
        <begin position="53"/>
        <end position="80"/>
    </location>
</feature>
<dbReference type="OrthoDB" id="779714at2759"/>
<name>A0A8X7QUP7_BRACI</name>
<proteinExistence type="predicted"/>
<evidence type="ECO:0000313" key="2">
    <source>
        <dbReference type="EMBL" id="KAG2273549.1"/>
    </source>
</evidence>
<dbReference type="InterPro" id="IPR008390">
    <property type="entry name" value="AWPM-19"/>
</dbReference>
<dbReference type="AlphaFoldDB" id="A0A8X7QUP7"/>
<dbReference type="PANTHER" id="PTHR33294">
    <property type="entry name" value="AWPM-19-LIKE FAMILY PROTEIN"/>
    <property type="match status" value="1"/>
</dbReference>
<reference evidence="2 3" key="1">
    <citation type="submission" date="2020-02" db="EMBL/GenBank/DDBJ databases">
        <authorList>
            <person name="Ma Q."/>
            <person name="Huang Y."/>
            <person name="Song X."/>
            <person name="Pei D."/>
        </authorList>
    </citation>
    <scope>NUCLEOTIDE SEQUENCE [LARGE SCALE GENOMIC DNA]</scope>
    <source>
        <strain evidence="2">Sxm20200214</strain>
        <tissue evidence="2">Leaf</tissue>
    </source>
</reference>
<protein>
    <submittedName>
        <fullName evidence="2">Uncharacterized protein</fullName>
    </submittedName>
</protein>
<organism evidence="2 3">
    <name type="scientific">Brassica carinata</name>
    <name type="common">Ethiopian mustard</name>
    <name type="synonym">Abyssinian cabbage</name>
    <dbReference type="NCBI Taxonomy" id="52824"/>
    <lineage>
        <taxon>Eukaryota</taxon>
        <taxon>Viridiplantae</taxon>
        <taxon>Streptophyta</taxon>
        <taxon>Embryophyta</taxon>
        <taxon>Tracheophyta</taxon>
        <taxon>Spermatophyta</taxon>
        <taxon>Magnoliopsida</taxon>
        <taxon>eudicotyledons</taxon>
        <taxon>Gunneridae</taxon>
        <taxon>Pentapetalae</taxon>
        <taxon>rosids</taxon>
        <taxon>malvids</taxon>
        <taxon>Brassicales</taxon>
        <taxon>Brassicaceae</taxon>
        <taxon>Brassiceae</taxon>
        <taxon>Brassica</taxon>
    </lineage>
</organism>
<accession>A0A8X7QUP7</accession>
<dbReference type="PANTHER" id="PTHR33294:SF3">
    <property type="entry name" value="AWPM-19-LIKE FAMILY PROTEIN"/>
    <property type="match status" value="1"/>
</dbReference>
<evidence type="ECO:0000313" key="3">
    <source>
        <dbReference type="Proteomes" id="UP000886595"/>
    </source>
</evidence>
<evidence type="ECO:0000256" key="1">
    <source>
        <dbReference type="SAM" id="Phobius"/>
    </source>
</evidence>
<keyword evidence="1" id="KW-0472">Membrane</keyword>
<gene>
    <name evidence="2" type="ORF">Bca52824_056104</name>
</gene>
<keyword evidence="3" id="KW-1185">Reference proteome</keyword>
<comment type="caution">
    <text evidence="2">The sequence shown here is derived from an EMBL/GenBank/DDBJ whole genome shotgun (WGS) entry which is preliminary data.</text>
</comment>
<feature type="transmembrane region" description="Helical" evidence="1">
    <location>
        <begin position="12"/>
        <end position="32"/>
    </location>
</feature>
<feature type="transmembrane region" description="Helical" evidence="1">
    <location>
        <begin position="100"/>
        <end position="119"/>
    </location>
</feature>
<keyword evidence="1" id="KW-1133">Transmembrane helix</keyword>
<dbReference type="EMBL" id="JAAMPC010000012">
    <property type="protein sequence ID" value="KAG2273549.1"/>
    <property type="molecule type" value="Genomic_DNA"/>
</dbReference>
<sequence length="226" mass="24400">MASGGSKSAAFMLLLLNLGLYFVITIIAAWAVNHGIERARESASVLSLPAKIFPIYFPVGNMATGFFVIFTLIAGVVGMATSLTGIMNVLEWDSPNLHSAAASSLISWSLTLLAMGLACKEINIGWTEANLRTLEVMTIIVSGTQLLCTGAIHVGVGETVDAMEEMQRFDRMFTTGEEPIDDATPSEADFGWDNEVKDDVDSMVHLSEERLIFEKAMFVCVGVHSS</sequence>
<keyword evidence="1" id="KW-0812">Transmembrane</keyword>
<dbReference type="Proteomes" id="UP000886595">
    <property type="component" value="Unassembled WGS sequence"/>
</dbReference>